<keyword evidence="2" id="KW-1185">Reference proteome</keyword>
<sequence>MPAAAFTGTARCRLLGLHAAGGTYAGRLLVALAETVVRCLSSSSSSSSSSQQVWRRQQQQVWRRQQQQVWRRQQQQQQGSSRECCYEPSDAELRALPGPCLPAAVLLLKHCTAWRA</sequence>
<evidence type="ECO:0000313" key="1">
    <source>
        <dbReference type="EMBL" id="SZX72701.1"/>
    </source>
</evidence>
<reference evidence="1 2" key="1">
    <citation type="submission" date="2016-10" db="EMBL/GenBank/DDBJ databases">
        <authorList>
            <person name="Cai Z."/>
        </authorList>
    </citation>
    <scope>NUCLEOTIDE SEQUENCE [LARGE SCALE GENOMIC DNA]</scope>
</reference>
<protein>
    <submittedName>
        <fullName evidence="1">Uncharacterized protein</fullName>
    </submittedName>
</protein>
<gene>
    <name evidence="1" type="ORF">BQ4739_LOCUS12851</name>
</gene>
<proteinExistence type="predicted"/>
<name>A0A383W5G7_TETOB</name>
<dbReference type="EMBL" id="FNXT01001149">
    <property type="protein sequence ID" value="SZX72701.1"/>
    <property type="molecule type" value="Genomic_DNA"/>
</dbReference>
<dbReference type="AlphaFoldDB" id="A0A383W5G7"/>
<organism evidence="1 2">
    <name type="scientific">Tetradesmus obliquus</name>
    <name type="common">Green alga</name>
    <name type="synonym">Acutodesmus obliquus</name>
    <dbReference type="NCBI Taxonomy" id="3088"/>
    <lineage>
        <taxon>Eukaryota</taxon>
        <taxon>Viridiplantae</taxon>
        <taxon>Chlorophyta</taxon>
        <taxon>core chlorophytes</taxon>
        <taxon>Chlorophyceae</taxon>
        <taxon>CS clade</taxon>
        <taxon>Sphaeropleales</taxon>
        <taxon>Scenedesmaceae</taxon>
        <taxon>Tetradesmus</taxon>
    </lineage>
</organism>
<evidence type="ECO:0000313" key="2">
    <source>
        <dbReference type="Proteomes" id="UP000256970"/>
    </source>
</evidence>
<dbReference type="Proteomes" id="UP000256970">
    <property type="component" value="Unassembled WGS sequence"/>
</dbReference>
<accession>A0A383W5G7</accession>